<feature type="transmembrane region" description="Helical" evidence="26">
    <location>
        <begin position="101"/>
        <end position="117"/>
    </location>
</feature>
<feature type="transmembrane region" description="Helical" evidence="26">
    <location>
        <begin position="304"/>
        <end position="323"/>
    </location>
</feature>
<dbReference type="PANTHER" id="PTHR23512">
    <property type="entry name" value="MAJOR FACILITATOR SUPERFAMILY DOMAIN-CONTAINING PROTEIN 1"/>
    <property type="match status" value="1"/>
</dbReference>
<evidence type="ECO:0000259" key="27">
    <source>
        <dbReference type="PROSITE" id="PS50850"/>
    </source>
</evidence>
<feature type="transmembrane region" description="Helical" evidence="26">
    <location>
        <begin position="247"/>
        <end position="271"/>
    </location>
</feature>
<evidence type="ECO:0000256" key="1">
    <source>
        <dbReference type="ARBA" id="ARBA00004155"/>
    </source>
</evidence>
<evidence type="ECO:0000256" key="5">
    <source>
        <dbReference type="ARBA" id="ARBA00022692"/>
    </source>
</evidence>
<dbReference type="Proteomes" id="UP000192391">
    <property type="component" value="Chromosome"/>
</dbReference>
<comment type="catalytic activity">
    <reaction evidence="20">
        <text>L-alanyl-L-lysine(out) = L-alanyl-L-lysine(in)</text>
        <dbReference type="Rhea" id="RHEA:79415"/>
        <dbReference type="ChEBI" id="CHEBI:192470"/>
    </reaction>
</comment>
<comment type="catalytic activity">
    <reaction evidence="21">
        <text>L-lysyl-glycine(out) = L-lysyl-glycine(in)</text>
        <dbReference type="Rhea" id="RHEA:79407"/>
        <dbReference type="ChEBI" id="CHEBI:191202"/>
    </reaction>
</comment>
<evidence type="ECO:0000256" key="16">
    <source>
        <dbReference type="ARBA" id="ARBA00044899"/>
    </source>
</evidence>
<evidence type="ECO:0000256" key="25">
    <source>
        <dbReference type="ARBA" id="ARBA00046376"/>
    </source>
</evidence>
<feature type="transmembrane region" description="Helical" evidence="26">
    <location>
        <begin position="138"/>
        <end position="157"/>
    </location>
</feature>
<dbReference type="InterPro" id="IPR011701">
    <property type="entry name" value="MFS"/>
</dbReference>
<dbReference type="Pfam" id="PF07690">
    <property type="entry name" value="MFS_1"/>
    <property type="match status" value="1"/>
</dbReference>
<feature type="domain" description="Major facilitator superfamily (MFS) profile" evidence="27">
    <location>
        <begin position="11"/>
        <end position="393"/>
    </location>
</feature>
<comment type="catalytic activity">
    <reaction evidence="9">
        <text>L-lysyl-L-alanine(out) = L-lysyl-L-alanine(in)</text>
        <dbReference type="Rhea" id="RHEA:79399"/>
        <dbReference type="ChEBI" id="CHEBI:229954"/>
    </reaction>
</comment>
<comment type="catalytic activity">
    <reaction evidence="16">
        <text>L-arginyl-L-alpha-amino acid(out) = L-arginyl-L-alpha-amino acid(in)</text>
        <dbReference type="Rhea" id="RHEA:79371"/>
        <dbReference type="ChEBI" id="CHEBI:84315"/>
    </reaction>
</comment>
<comment type="similarity">
    <text evidence="3">Belongs to the major facilitator superfamily.</text>
</comment>
<evidence type="ECO:0000256" key="9">
    <source>
        <dbReference type="ARBA" id="ARBA00044876"/>
    </source>
</evidence>
<evidence type="ECO:0000256" key="13">
    <source>
        <dbReference type="ARBA" id="ARBA00044891"/>
    </source>
</evidence>
<dbReference type="PROSITE" id="PS51257">
    <property type="entry name" value="PROKAR_LIPOPROTEIN"/>
    <property type="match status" value="1"/>
</dbReference>
<keyword evidence="8" id="KW-0458">Lysosome</keyword>
<comment type="catalytic activity">
    <reaction evidence="13">
        <text>L-lysyl-L-alpha-amino acid(out) = L-lysyl-L-alpha-amino acid(in)</text>
        <dbReference type="Rhea" id="RHEA:79387"/>
        <dbReference type="ChEBI" id="CHEBI:229965"/>
    </reaction>
</comment>
<dbReference type="InterPro" id="IPR036259">
    <property type="entry name" value="MFS_trans_sf"/>
</dbReference>
<evidence type="ECO:0000256" key="12">
    <source>
        <dbReference type="ARBA" id="ARBA00044884"/>
    </source>
</evidence>
<dbReference type="InterPro" id="IPR020846">
    <property type="entry name" value="MFS_dom"/>
</dbReference>
<feature type="transmembrane region" description="Helical" evidence="26">
    <location>
        <begin position="163"/>
        <end position="181"/>
    </location>
</feature>
<name>A0AAC9QVC4_EUBLI</name>
<comment type="catalytic activity">
    <reaction evidence="17">
        <text>L-lysyl-L-lysine(out) = L-lysyl-L-lysine(in)</text>
        <dbReference type="Rhea" id="RHEA:79403"/>
        <dbReference type="ChEBI" id="CHEBI:229956"/>
    </reaction>
</comment>
<comment type="subunit">
    <text evidence="25">Homodimer. Interacts with lysosomal protein GLMP (via lumenal domain); the interaction starts while both proteins are still in the endoplasmic reticulum and is required for stabilization of MFSD1 in lysosomes but has no direct effect on its targeting to lysosomes or transporter activity.</text>
</comment>
<dbReference type="Gene3D" id="1.20.1250.20">
    <property type="entry name" value="MFS general substrate transporter like domains"/>
    <property type="match status" value="2"/>
</dbReference>
<keyword evidence="5 26" id="KW-0812">Transmembrane</keyword>
<dbReference type="PROSITE" id="PS50850">
    <property type="entry name" value="MFS"/>
    <property type="match status" value="1"/>
</dbReference>
<evidence type="ECO:0000256" key="21">
    <source>
        <dbReference type="ARBA" id="ARBA00044924"/>
    </source>
</evidence>
<dbReference type="GO" id="GO:0005886">
    <property type="term" value="C:plasma membrane"/>
    <property type="evidence" value="ECO:0007669"/>
    <property type="project" value="UniProtKB-SubCell"/>
</dbReference>
<dbReference type="SUPFAM" id="SSF103473">
    <property type="entry name" value="MFS general substrate transporter"/>
    <property type="match status" value="1"/>
</dbReference>
<dbReference type="GO" id="GO:0022857">
    <property type="term" value="F:transmembrane transporter activity"/>
    <property type="evidence" value="ECO:0007669"/>
    <property type="project" value="InterPro"/>
</dbReference>
<feature type="transmembrane region" description="Helical" evidence="26">
    <location>
        <begin position="214"/>
        <end position="235"/>
    </location>
</feature>
<comment type="catalytic activity">
    <reaction evidence="19">
        <text>L-histidyl-L-alpha-amino acid(out) = L-histidyl-L-alpha-amino acid(in)</text>
        <dbReference type="Rhea" id="RHEA:79379"/>
        <dbReference type="ChEBI" id="CHEBI:229964"/>
    </reaction>
</comment>
<evidence type="ECO:0000256" key="26">
    <source>
        <dbReference type="SAM" id="Phobius"/>
    </source>
</evidence>
<protein>
    <recommendedName>
        <fullName evidence="22">Lysosomal dipeptide transporter MFSD1</fullName>
    </recommendedName>
    <alternativeName>
        <fullName evidence="23">Major facilitator superfamily domain-containing protein 1</fullName>
    </alternativeName>
</protein>
<evidence type="ECO:0000256" key="2">
    <source>
        <dbReference type="ARBA" id="ARBA00004651"/>
    </source>
</evidence>
<sequence length="399" mass="41924">MKKTKYLAGFILFAACVANFSPNYSQYQLSPLASQLMEMFSMTPSQFSSIFTAVMMPAIFLSLVAGILADRFGLKRVVGVGLGFTALGTCLRIFAGSYGTLVVFMFMTGIGATLLNANGAKFIGSYFPPEKNVTMMSIFQASATLAMAVAMGTTSLFSSVSSAFVFAAGISLAALILWLVFARDPKQEAGAGAAELPRATIAEAMRIVVRNKHVWLTAFCLMGIITSATAMNAFLPTALAERGIDAVQAGVMASFMTIGNLCGCLAVPFIANRLGKNKPVLAACAILAAVGSAFAWRAPEGPLLIASLFLTGACLSGMVPLLMPIPVQIKEIGPLYGGTAGGFVTTIQLLGVVLLPTYVLTPLAGGNMTLYYLLCGLCVCMSIVTVFFLPEFGRKAISK</sequence>
<evidence type="ECO:0000256" key="17">
    <source>
        <dbReference type="ARBA" id="ARBA00044900"/>
    </source>
</evidence>
<keyword evidence="7 26" id="KW-0472">Membrane</keyword>
<keyword evidence="4" id="KW-0813">Transport</keyword>
<evidence type="ECO:0000256" key="23">
    <source>
        <dbReference type="ARBA" id="ARBA00045018"/>
    </source>
</evidence>
<evidence type="ECO:0000256" key="24">
    <source>
        <dbReference type="ARBA" id="ARBA00045709"/>
    </source>
</evidence>
<evidence type="ECO:0000256" key="8">
    <source>
        <dbReference type="ARBA" id="ARBA00023228"/>
    </source>
</evidence>
<comment type="catalytic activity">
    <reaction evidence="12">
        <text>L-alpha-aminoacyl-L-histidine(out) = L-alpha-aminoacyl-L-histidine(in)</text>
        <dbReference type="Rhea" id="RHEA:79375"/>
        <dbReference type="ChEBI" id="CHEBI:229967"/>
    </reaction>
</comment>
<keyword evidence="6 26" id="KW-1133">Transmembrane helix</keyword>
<reference evidence="29" key="1">
    <citation type="journal article" date="2017" name="Sci. Rep.">
        <title>Determination of the Genome and Primary Transcriptome of Syngas Fermenting Eubacterium limosum ATCC 8486.</title>
        <authorList>
            <person name="Song Y."/>
            <person name="Shin J."/>
            <person name="Jeong Y."/>
            <person name="Jin S."/>
            <person name="Lee J.K."/>
            <person name="Kim D.R."/>
            <person name="Kim S.C."/>
            <person name="Cho S."/>
            <person name="Cho B.K."/>
        </authorList>
    </citation>
    <scope>NUCLEOTIDE SEQUENCE [LARGE SCALE GENOMIC DNA]</scope>
    <source>
        <strain evidence="29">ATCC 8486</strain>
    </source>
</reference>
<evidence type="ECO:0000256" key="20">
    <source>
        <dbReference type="ARBA" id="ARBA00044919"/>
    </source>
</evidence>
<feature type="transmembrane region" description="Helical" evidence="26">
    <location>
        <begin position="49"/>
        <end position="69"/>
    </location>
</feature>
<dbReference type="PANTHER" id="PTHR23512:SF3">
    <property type="entry name" value="MAJOR FACILITATOR SUPERFAMILY DOMAIN-CONTAINING PROTEIN 1"/>
    <property type="match status" value="1"/>
</dbReference>
<dbReference type="KEGG" id="elim:B2M23_14500"/>
<evidence type="ECO:0000313" key="29">
    <source>
        <dbReference type="Proteomes" id="UP000192391"/>
    </source>
</evidence>
<feature type="transmembrane region" description="Helical" evidence="26">
    <location>
        <begin position="370"/>
        <end position="389"/>
    </location>
</feature>
<evidence type="ECO:0000313" key="28">
    <source>
        <dbReference type="EMBL" id="ARD66664.1"/>
    </source>
</evidence>
<comment type="catalytic activity">
    <reaction evidence="18">
        <text>L-arginyl-glycine(out) = L-arginyl-glycine(in)</text>
        <dbReference type="Rhea" id="RHEA:79391"/>
        <dbReference type="ChEBI" id="CHEBI:229955"/>
    </reaction>
</comment>
<accession>A0AAC9QVC4</accession>
<evidence type="ECO:0000256" key="10">
    <source>
        <dbReference type="ARBA" id="ARBA00044878"/>
    </source>
</evidence>
<evidence type="ECO:0000256" key="14">
    <source>
        <dbReference type="ARBA" id="ARBA00044893"/>
    </source>
</evidence>
<comment type="subcellular location">
    <subcellularLocation>
        <location evidence="2">Cell membrane</location>
        <topology evidence="2">Multi-pass membrane protein</topology>
    </subcellularLocation>
    <subcellularLocation>
        <location evidence="1">Lysosome membrane</location>
        <topology evidence="1">Multi-pass membrane protein</topology>
    </subcellularLocation>
</comment>
<comment type="function">
    <text evidence="24">Lysosomal dipeptide uniporter that selectively exports lysine, arginine or histidine-containing dipeptides with a net positive charge from the lysosome lumen into the cytosol. Could play a role in a specific type of protein O-glycosylation indirectly regulating macrophages migration and tissue invasion. Also essential for liver homeostasis.</text>
</comment>
<evidence type="ECO:0000256" key="11">
    <source>
        <dbReference type="ARBA" id="ARBA00044881"/>
    </source>
</evidence>
<dbReference type="AlphaFoldDB" id="A0AAC9QVC4"/>
<dbReference type="EMBL" id="CP019962">
    <property type="protein sequence ID" value="ARD66664.1"/>
    <property type="molecule type" value="Genomic_DNA"/>
</dbReference>
<evidence type="ECO:0000256" key="4">
    <source>
        <dbReference type="ARBA" id="ARBA00022448"/>
    </source>
</evidence>
<evidence type="ECO:0000256" key="3">
    <source>
        <dbReference type="ARBA" id="ARBA00008335"/>
    </source>
</evidence>
<evidence type="ECO:0000256" key="22">
    <source>
        <dbReference type="ARBA" id="ARBA00044985"/>
    </source>
</evidence>
<proteinExistence type="inferred from homology"/>
<organism evidence="28 29">
    <name type="scientific">Eubacterium limosum</name>
    <dbReference type="NCBI Taxonomy" id="1736"/>
    <lineage>
        <taxon>Bacteria</taxon>
        <taxon>Bacillati</taxon>
        <taxon>Bacillota</taxon>
        <taxon>Clostridia</taxon>
        <taxon>Eubacteriales</taxon>
        <taxon>Eubacteriaceae</taxon>
        <taxon>Eubacterium</taxon>
    </lineage>
</organism>
<gene>
    <name evidence="28" type="ORF">B2M23_14500</name>
</gene>
<comment type="catalytic activity">
    <reaction evidence="14">
        <text>L-alpha-aminoacyl-L-lysine(out) = L-alpha-aminoacyl-L-lysine(in)</text>
        <dbReference type="Rhea" id="RHEA:79383"/>
        <dbReference type="ChEBI" id="CHEBI:229966"/>
    </reaction>
</comment>
<dbReference type="RefSeq" id="WP_038354220.1">
    <property type="nucleotide sequence ID" value="NZ_CP019962.1"/>
</dbReference>
<evidence type="ECO:0000256" key="15">
    <source>
        <dbReference type="ARBA" id="ARBA00044898"/>
    </source>
</evidence>
<comment type="catalytic activity">
    <reaction evidence="15">
        <text>L-aspartyl-L-lysine(out) = L-aspartyl-L-lysine(in)</text>
        <dbReference type="Rhea" id="RHEA:79411"/>
        <dbReference type="ChEBI" id="CHEBI:229953"/>
    </reaction>
</comment>
<dbReference type="GO" id="GO:0005765">
    <property type="term" value="C:lysosomal membrane"/>
    <property type="evidence" value="ECO:0007669"/>
    <property type="project" value="UniProtKB-SubCell"/>
</dbReference>
<evidence type="ECO:0000256" key="18">
    <source>
        <dbReference type="ARBA" id="ARBA00044903"/>
    </source>
</evidence>
<feature type="transmembrane region" description="Helical" evidence="26">
    <location>
        <begin position="76"/>
        <end position="95"/>
    </location>
</feature>
<evidence type="ECO:0000256" key="6">
    <source>
        <dbReference type="ARBA" id="ARBA00022989"/>
    </source>
</evidence>
<dbReference type="InterPro" id="IPR052187">
    <property type="entry name" value="MFSD1"/>
</dbReference>
<feature type="transmembrane region" description="Helical" evidence="26">
    <location>
        <begin position="280"/>
        <end position="298"/>
    </location>
</feature>
<feature type="transmembrane region" description="Helical" evidence="26">
    <location>
        <begin position="335"/>
        <end position="358"/>
    </location>
</feature>
<evidence type="ECO:0000256" key="19">
    <source>
        <dbReference type="ARBA" id="ARBA00044912"/>
    </source>
</evidence>
<comment type="catalytic activity">
    <reaction evidence="10">
        <text>L-histidyl-glycine(out) = L-histidyl-glycine(in)</text>
        <dbReference type="Rhea" id="RHEA:79395"/>
        <dbReference type="ChEBI" id="CHEBI:229957"/>
    </reaction>
</comment>
<comment type="catalytic activity">
    <reaction evidence="11">
        <text>L-alpha-aminoacyl-L-arginine(out) = L-alpha-aminoacyl-L-arginine(in)</text>
        <dbReference type="Rhea" id="RHEA:79367"/>
        <dbReference type="ChEBI" id="CHEBI:229968"/>
    </reaction>
</comment>
<evidence type="ECO:0000256" key="7">
    <source>
        <dbReference type="ARBA" id="ARBA00023136"/>
    </source>
</evidence>